<evidence type="ECO:0000259" key="2">
    <source>
        <dbReference type="Pfam" id="PF20253"/>
    </source>
</evidence>
<dbReference type="Pfam" id="PF20253">
    <property type="entry name" value="DUF6604"/>
    <property type="match status" value="1"/>
</dbReference>
<dbReference type="EMBL" id="JAFFHB010000008">
    <property type="protein sequence ID" value="KAK4663563.1"/>
    <property type="molecule type" value="Genomic_DNA"/>
</dbReference>
<comment type="caution">
    <text evidence="3">The sequence shown here is derived from an EMBL/GenBank/DDBJ whole genome shotgun (WGS) entry which is preliminary data.</text>
</comment>
<gene>
    <name evidence="3" type="ORF">QC763_609510</name>
</gene>
<dbReference type="Proteomes" id="UP001326199">
    <property type="component" value="Unassembled WGS sequence"/>
</dbReference>
<dbReference type="GeneID" id="87935117"/>
<evidence type="ECO:0000256" key="1">
    <source>
        <dbReference type="SAM" id="MobiDB-lite"/>
    </source>
</evidence>
<proteinExistence type="predicted"/>
<organism evidence="3 4">
    <name type="scientific">Podospora pseudopauciseta</name>
    <dbReference type="NCBI Taxonomy" id="2093780"/>
    <lineage>
        <taxon>Eukaryota</taxon>
        <taxon>Fungi</taxon>
        <taxon>Dikarya</taxon>
        <taxon>Ascomycota</taxon>
        <taxon>Pezizomycotina</taxon>
        <taxon>Sordariomycetes</taxon>
        <taxon>Sordariomycetidae</taxon>
        <taxon>Sordariales</taxon>
        <taxon>Podosporaceae</taxon>
        <taxon>Podospora</taxon>
    </lineage>
</organism>
<protein>
    <recommendedName>
        <fullName evidence="2">DUF6604 domain-containing protein</fullName>
    </recommendedName>
</protein>
<feature type="region of interest" description="Disordered" evidence="1">
    <location>
        <begin position="162"/>
        <end position="186"/>
    </location>
</feature>
<dbReference type="InterPro" id="IPR046539">
    <property type="entry name" value="DUF6604"/>
</dbReference>
<feature type="region of interest" description="Disordered" evidence="1">
    <location>
        <begin position="311"/>
        <end position="336"/>
    </location>
</feature>
<name>A0ABR0H6P8_9PEZI</name>
<evidence type="ECO:0000313" key="3">
    <source>
        <dbReference type="EMBL" id="KAK4663563.1"/>
    </source>
</evidence>
<keyword evidence="4" id="KW-1185">Reference proteome</keyword>
<feature type="domain" description="DUF6604" evidence="2">
    <location>
        <begin position="9"/>
        <end position="183"/>
    </location>
</feature>
<sequence>MAARHDYLAYKHDTSLLLRWMIQTSNNIIKAHKAEIAELQSHELNKRGQIRVDGIVPLCGLIAKHVTNVSPSIYRLFQSIIDARTASYSRSQRVAIQIQDKNVEECNSTYKFFIDTLVAVLEALGSTPSKPGASQNADHGASSVSKEEAKQLISANRFVPLQNGEIDGSSDKEVPQQSSTTQPRNKPVLLRRSLQEVWRDVAYNHLNIVIGGTLSNSAIAMIQRRSRAIFVNFPDHDSYGSIMNIVTWGLPYELQGKMLSHLWSLPQFRPDNFTPSKEICVDAKEQLMAYSYNYLVEFITDPTHSLWQANQAHARGTRQLGPQPQPPDGDKRGVPAVAEELHDQLAV</sequence>
<dbReference type="PANTHER" id="PTHR38795:SF1">
    <property type="entry name" value="DUF6604 DOMAIN-CONTAINING PROTEIN"/>
    <property type="match status" value="1"/>
</dbReference>
<evidence type="ECO:0000313" key="4">
    <source>
        <dbReference type="Proteomes" id="UP001326199"/>
    </source>
</evidence>
<accession>A0ABR0H6P8</accession>
<dbReference type="RefSeq" id="XP_062763529.1">
    <property type="nucleotide sequence ID" value="XM_062914774.1"/>
</dbReference>
<feature type="compositionally biased region" description="Polar residues" evidence="1">
    <location>
        <begin position="175"/>
        <end position="184"/>
    </location>
</feature>
<reference evidence="3 4" key="1">
    <citation type="journal article" date="2023" name="bioRxiv">
        <title>High-quality genome assemblies of four members of thePodospora anserinaspecies complex.</title>
        <authorList>
            <person name="Ament-Velasquez S.L."/>
            <person name="Vogan A.A."/>
            <person name="Wallerman O."/>
            <person name="Hartmann F."/>
            <person name="Gautier V."/>
            <person name="Silar P."/>
            <person name="Giraud T."/>
            <person name="Johannesson H."/>
        </authorList>
    </citation>
    <scope>NUCLEOTIDE SEQUENCE [LARGE SCALE GENOMIC DNA]</scope>
    <source>
        <strain evidence="3 4">CBS 411.78</strain>
    </source>
</reference>
<dbReference type="PANTHER" id="PTHR38795">
    <property type="entry name" value="DUF6604 DOMAIN-CONTAINING PROTEIN"/>
    <property type="match status" value="1"/>
</dbReference>